<protein>
    <submittedName>
        <fullName evidence="1">Uncharacterized protein</fullName>
    </submittedName>
</protein>
<accession>A0AB39BKY5</accession>
<sequence>MSILKPRRTKHEGLSVDSLPVLGAGKHRSARSGACFMEYASFLAGERWSDHPSCTHAGLAHLARAVNDLTSNEARGRLAPLVPGVIGLTSDDIRLDLLLAVHTVALSLPEAPVDRQHALAVGALVCRAALLRLPDAEAPDHVEATAAALAEVEEALAAAPDAHRWAARFLDRNLRWQRGEITRRQTQATIAMAVDGVRSACADFPDDRLYALLASSIALVERFVAAETGATKAMPAVAAEKVRSQLVS</sequence>
<proteinExistence type="predicted"/>
<organism evidence="1">
    <name type="scientific">Herbiconiux sp. A18JL235</name>
    <dbReference type="NCBI Taxonomy" id="3152363"/>
    <lineage>
        <taxon>Bacteria</taxon>
        <taxon>Bacillati</taxon>
        <taxon>Actinomycetota</taxon>
        <taxon>Actinomycetes</taxon>
        <taxon>Micrococcales</taxon>
        <taxon>Microbacteriaceae</taxon>
        <taxon>Herbiconiux</taxon>
    </lineage>
</organism>
<reference evidence="1" key="1">
    <citation type="submission" date="2024-05" db="EMBL/GenBank/DDBJ databases">
        <title>Herbiconiux sp. A18JL235.</title>
        <authorList>
            <person name="Zhang G."/>
        </authorList>
    </citation>
    <scope>NUCLEOTIDE SEQUENCE</scope>
    <source>
        <strain evidence="1">A18JL235</strain>
    </source>
</reference>
<gene>
    <name evidence="1" type="ORF">ABFY20_06885</name>
</gene>
<dbReference type="RefSeq" id="WP_368499200.1">
    <property type="nucleotide sequence ID" value="NZ_CP162511.1"/>
</dbReference>
<dbReference type="AlphaFoldDB" id="A0AB39BKY5"/>
<name>A0AB39BKY5_9MICO</name>
<dbReference type="EMBL" id="CP162511">
    <property type="protein sequence ID" value="XDI06822.1"/>
    <property type="molecule type" value="Genomic_DNA"/>
</dbReference>
<evidence type="ECO:0000313" key="1">
    <source>
        <dbReference type="EMBL" id="XDI06822.1"/>
    </source>
</evidence>